<dbReference type="PANTHER" id="PTHR40448">
    <property type="entry name" value="TWO-COMPONENT SENSOR HISTIDINE KINASE"/>
    <property type="match status" value="1"/>
</dbReference>
<name>A0A2V1JQL8_EUBRA</name>
<keyword evidence="1" id="KW-0472">Membrane</keyword>
<dbReference type="PANTHER" id="PTHR40448:SF1">
    <property type="entry name" value="TWO-COMPONENT SENSOR HISTIDINE KINASE"/>
    <property type="match status" value="1"/>
</dbReference>
<feature type="domain" description="Sensor histidine kinase NatK-like C-terminal" evidence="2">
    <location>
        <begin position="323"/>
        <end position="424"/>
    </location>
</feature>
<evidence type="ECO:0000259" key="2">
    <source>
        <dbReference type="Pfam" id="PF14501"/>
    </source>
</evidence>
<protein>
    <recommendedName>
        <fullName evidence="2">Sensor histidine kinase NatK-like C-terminal domain-containing protein</fullName>
    </recommendedName>
</protein>
<feature type="transmembrane region" description="Helical" evidence="1">
    <location>
        <begin position="58"/>
        <end position="77"/>
    </location>
</feature>
<feature type="transmembrane region" description="Helical" evidence="1">
    <location>
        <begin position="34"/>
        <end position="52"/>
    </location>
</feature>
<feature type="transmembrane region" description="Helical" evidence="1">
    <location>
        <begin position="182"/>
        <end position="201"/>
    </location>
</feature>
<dbReference type="OrthoDB" id="9156435at2"/>
<dbReference type="CDD" id="cd16935">
    <property type="entry name" value="HATPase_AgrC-ComD-like"/>
    <property type="match status" value="1"/>
</dbReference>
<sequence length="429" mass="50097">MEYIVTFLQYIIYFWIIGEFFNSFFDEKRELSMVFRICIWCILFFLNFYFLNWIGAKYLLNFILQTAFMGCACYALYHASVLKIALLTFLWNIVAALIEVIVYIILQGMHYPQEVFYLTGSIISKMLLIALLTYISRIFVKGSFSKLPVKYWSFMMSIPLISSLIIYLIFEADNKNGNTHVNSMFAAVLLLLVNICIFHIYQQMSRYIELERAHIIYEQQIQNTLKQIQGNEHSLKTLKREYHDFKNKIIYIQNLAQKNDCTEIMKYIHEYLHIAEPFVPVVNTGNGVLDSLINYKLNYATNQHIVFKTHFEIPENLPFDNDALCIIIGNGLDNAIEAVSKNADNSKKYIELSIFYKKSCLCIIIQNPYDQALAYNEKHHIISTKKDIGNHGIGLSSIQMALEKFHGNMYINAEQSIFTLKMLMYDNKC</sequence>
<dbReference type="EMBL" id="JRFU01000107">
    <property type="protein sequence ID" value="PWE86449.1"/>
    <property type="molecule type" value="Genomic_DNA"/>
</dbReference>
<evidence type="ECO:0000313" key="4">
    <source>
        <dbReference type="Proteomes" id="UP000245288"/>
    </source>
</evidence>
<dbReference type="AlphaFoldDB" id="A0A2V1JQL8"/>
<reference evidence="3 4" key="1">
    <citation type="submission" date="2014-09" db="EMBL/GenBank/DDBJ databases">
        <title>Butyrate-producing bacteria isolated from human gut.</title>
        <authorList>
            <person name="Zhang Q."/>
            <person name="Zhao L."/>
        </authorList>
    </citation>
    <scope>NUCLEOTIDE SEQUENCE [LARGE SCALE GENOMIC DNA]</scope>
    <source>
        <strain evidence="3 4">21</strain>
    </source>
</reference>
<evidence type="ECO:0000313" key="3">
    <source>
        <dbReference type="EMBL" id="PWE86449.1"/>
    </source>
</evidence>
<proteinExistence type="predicted"/>
<feature type="transmembrane region" description="Helical" evidence="1">
    <location>
        <begin position="115"/>
        <end position="139"/>
    </location>
</feature>
<evidence type="ECO:0000256" key="1">
    <source>
        <dbReference type="SAM" id="Phobius"/>
    </source>
</evidence>
<gene>
    <name evidence="3" type="ORF">LG34_10050</name>
</gene>
<dbReference type="InterPro" id="IPR036890">
    <property type="entry name" value="HATPase_C_sf"/>
</dbReference>
<feature type="transmembrane region" description="Helical" evidence="1">
    <location>
        <begin position="6"/>
        <end position="25"/>
    </location>
</feature>
<organism evidence="3 4">
    <name type="scientific">Eubacterium ramulus</name>
    <dbReference type="NCBI Taxonomy" id="39490"/>
    <lineage>
        <taxon>Bacteria</taxon>
        <taxon>Bacillati</taxon>
        <taxon>Bacillota</taxon>
        <taxon>Clostridia</taxon>
        <taxon>Eubacteriales</taxon>
        <taxon>Eubacteriaceae</taxon>
        <taxon>Eubacterium</taxon>
    </lineage>
</organism>
<dbReference type="Pfam" id="PF14501">
    <property type="entry name" value="HATPase_c_5"/>
    <property type="match status" value="1"/>
</dbReference>
<keyword evidence="1" id="KW-1133">Transmembrane helix</keyword>
<keyword evidence="1" id="KW-0812">Transmembrane</keyword>
<dbReference type="InterPro" id="IPR032834">
    <property type="entry name" value="NatK-like_C"/>
</dbReference>
<dbReference type="Gene3D" id="3.30.565.10">
    <property type="entry name" value="Histidine kinase-like ATPase, C-terminal domain"/>
    <property type="match status" value="1"/>
</dbReference>
<dbReference type="Proteomes" id="UP000245288">
    <property type="component" value="Unassembled WGS sequence"/>
</dbReference>
<keyword evidence="4" id="KW-1185">Reference proteome</keyword>
<dbReference type="GO" id="GO:0042802">
    <property type="term" value="F:identical protein binding"/>
    <property type="evidence" value="ECO:0007669"/>
    <property type="project" value="TreeGrafter"/>
</dbReference>
<dbReference type="SUPFAM" id="SSF55874">
    <property type="entry name" value="ATPase domain of HSP90 chaperone/DNA topoisomerase II/histidine kinase"/>
    <property type="match status" value="1"/>
</dbReference>
<accession>A0A2V1JQL8</accession>
<comment type="caution">
    <text evidence="3">The sequence shown here is derived from an EMBL/GenBank/DDBJ whole genome shotgun (WGS) entry which is preliminary data.</text>
</comment>
<feature type="transmembrane region" description="Helical" evidence="1">
    <location>
        <begin position="151"/>
        <end position="170"/>
    </location>
</feature>
<feature type="transmembrane region" description="Helical" evidence="1">
    <location>
        <begin position="89"/>
        <end position="109"/>
    </location>
</feature>
<dbReference type="RefSeq" id="WP_109215887.1">
    <property type="nucleotide sequence ID" value="NZ_JRFU01000107.1"/>
</dbReference>